<name>A0A6L9XZ05_9MICO</name>
<keyword evidence="1" id="KW-0732">Signal</keyword>
<comment type="caution">
    <text evidence="2">The sequence shown here is derived from an EMBL/GenBank/DDBJ whole genome shotgun (WGS) entry which is preliminary data.</text>
</comment>
<evidence type="ECO:0000256" key="1">
    <source>
        <dbReference type="SAM" id="SignalP"/>
    </source>
</evidence>
<evidence type="ECO:0000313" key="2">
    <source>
        <dbReference type="EMBL" id="NEN06495.1"/>
    </source>
</evidence>
<dbReference type="AlphaFoldDB" id="A0A6L9XZ05"/>
<dbReference type="Proteomes" id="UP000474967">
    <property type="component" value="Unassembled WGS sequence"/>
</dbReference>
<gene>
    <name evidence="2" type="ORF">G3T36_11505</name>
</gene>
<protein>
    <recommendedName>
        <fullName evidence="4">DUF3558 domain-containing protein</fullName>
    </recommendedName>
</protein>
<keyword evidence="3" id="KW-1185">Reference proteome</keyword>
<dbReference type="RefSeq" id="WP_163289908.1">
    <property type="nucleotide sequence ID" value="NZ_JAAGWY010000002.1"/>
</dbReference>
<sequence>MSRRGGTIVALGALSAALLLSGCTSSPPPAHTADPVASTAPTPAAVHPTCATMAPPSTLAAIAPQLVVQPATNYSIAPPAENAAPSARAVFMTAVYPPSATTVLAGLQAGYFDCEWRDTPSTNYVRVSVLPAGSAAFDAHWRSTHYDIASWALFAGLGKADKSVGGCMNGDGPSCEISTLSGTTWVTVTESEGDISATTAPAIRAHLEAITHSTLAALDAAGPLVAAQQQPPSRWQSGGCTVVDTAVQSITGSTGGTAEKRALDFTDAYDPVFRAAVAQSGAFDCVDTEAQVTIVPGADDTAPIVYTSDSTTPVAVSIPGVAGARDLCDASNATACWTEGYIDHALVTIAGDLTASGRHAELAAIAVALAG</sequence>
<organism evidence="2 3">
    <name type="scientific">Leifsonia tongyongensis</name>
    <dbReference type="NCBI Taxonomy" id="1268043"/>
    <lineage>
        <taxon>Bacteria</taxon>
        <taxon>Bacillati</taxon>
        <taxon>Actinomycetota</taxon>
        <taxon>Actinomycetes</taxon>
        <taxon>Micrococcales</taxon>
        <taxon>Microbacteriaceae</taxon>
        <taxon>Leifsonia</taxon>
    </lineage>
</organism>
<evidence type="ECO:0008006" key="4">
    <source>
        <dbReference type="Google" id="ProtNLM"/>
    </source>
</evidence>
<dbReference type="PROSITE" id="PS51257">
    <property type="entry name" value="PROKAR_LIPOPROTEIN"/>
    <property type="match status" value="1"/>
</dbReference>
<reference evidence="2 3" key="1">
    <citation type="journal article" date="2014" name="J. Microbiol.">
        <title>Diaminobutyricibacter tongyongensis gen. nov., sp. nov. and Homoserinibacter gongjuensis gen. nov., sp. nov. belong to the family Microbacteriaceae.</title>
        <authorList>
            <person name="Kim S.J."/>
            <person name="Ahn J.H."/>
            <person name="Weon H.Y."/>
            <person name="Hamada M."/>
            <person name="Suzuki K."/>
            <person name="Kwon S.W."/>
        </authorList>
    </citation>
    <scope>NUCLEOTIDE SEQUENCE [LARGE SCALE GENOMIC DNA]</scope>
    <source>
        <strain evidence="2 3">NBRC 108724</strain>
    </source>
</reference>
<accession>A0A6L9XZ05</accession>
<proteinExistence type="predicted"/>
<dbReference type="EMBL" id="JAAGWY010000002">
    <property type="protein sequence ID" value="NEN06495.1"/>
    <property type="molecule type" value="Genomic_DNA"/>
</dbReference>
<feature type="signal peptide" evidence="1">
    <location>
        <begin position="1"/>
        <end position="32"/>
    </location>
</feature>
<evidence type="ECO:0000313" key="3">
    <source>
        <dbReference type="Proteomes" id="UP000474967"/>
    </source>
</evidence>
<feature type="chain" id="PRO_5026975104" description="DUF3558 domain-containing protein" evidence="1">
    <location>
        <begin position="33"/>
        <end position="371"/>
    </location>
</feature>